<proteinExistence type="inferred from homology"/>
<dbReference type="GO" id="GO:0050660">
    <property type="term" value="F:flavin adenine dinucleotide binding"/>
    <property type="evidence" value="ECO:0007669"/>
    <property type="project" value="InterPro"/>
</dbReference>
<evidence type="ECO:0000256" key="3">
    <source>
        <dbReference type="ARBA" id="ARBA00022630"/>
    </source>
</evidence>
<keyword evidence="6" id="KW-0560">Oxidoreductase</keyword>
<keyword evidence="7" id="KW-0503">Monooxygenase</keyword>
<evidence type="ECO:0000256" key="4">
    <source>
        <dbReference type="ARBA" id="ARBA00022827"/>
    </source>
</evidence>
<dbReference type="Gene3D" id="3.50.50.60">
    <property type="entry name" value="FAD/NAD(P)-binding domain"/>
    <property type="match status" value="2"/>
</dbReference>
<accession>A0A382QY18</accession>
<dbReference type="PIRSF" id="PIRSF000332">
    <property type="entry name" value="FMO"/>
    <property type="match status" value="1"/>
</dbReference>
<comment type="cofactor">
    <cofactor evidence="1">
        <name>FAD</name>
        <dbReference type="ChEBI" id="CHEBI:57692"/>
    </cofactor>
</comment>
<dbReference type="AlphaFoldDB" id="A0A382QY18"/>
<evidence type="ECO:0000256" key="7">
    <source>
        <dbReference type="ARBA" id="ARBA00023033"/>
    </source>
</evidence>
<evidence type="ECO:0000313" key="8">
    <source>
        <dbReference type="EMBL" id="SVC89792.1"/>
    </source>
</evidence>
<dbReference type="InterPro" id="IPR050346">
    <property type="entry name" value="FMO-like"/>
</dbReference>
<dbReference type="PRINTS" id="PR00370">
    <property type="entry name" value="FMOXYGENASE"/>
</dbReference>
<dbReference type="FunFam" id="3.50.50.60:FF:000138">
    <property type="entry name" value="Flavin-containing monooxygenase"/>
    <property type="match status" value="1"/>
</dbReference>
<keyword evidence="3" id="KW-0285">Flavoprotein</keyword>
<protein>
    <recommendedName>
        <fullName evidence="9">Flavin-containing monooxygenase</fullName>
    </recommendedName>
</protein>
<reference evidence="8" key="1">
    <citation type="submission" date="2018-05" db="EMBL/GenBank/DDBJ databases">
        <authorList>
            <person name="Lanie J.A."/>
            <person name="Ng W.-L."/>
            <person name="Kazmierczak K.M."/>
            <person name="Andrzejewski T.M."/>
            <person name="Davidsen T.M."/>
            <person name="Wayne K.J."/>
            <person name="Tettelin H."/>
            <person name="Glass J.I."/>
            <person name="Rusch D."/>
            <person name="Podicherti R."/>
            <person name="Tsui H.-C.T."/>
            <person name="Winkler M.E."/>
        </authorList>
    </citation>
    <scope>NUCLEOTIDE SEQUENCE</scope>
</reference>
<evidence type="ECO:0000256" key="1">
    <source>
        <dbReference type="ARBA" id="ARBA00001974"/>
    </source>
</evidence>
<dbReference type="SUPFAM" id="SSF51905">
    <property type="entry name" value="FAD/NAD(P)-binding domain"/>
    <property type="match status" value="2"/>
</dbReference>
<keyword evidence="5" id="KW-0521">NADP</keyword>
<dbReference type="InterPro" id="IPR020946">
    <property type="entry name" value="Flavin_mOase-like"/>
</dbReference>
<evidence type="ECO:0000256" key="2">
    <source>
        <dbReference type="ARBA" id="ARBA00009183"/>
    </source>
</evidence>
<feature type="non-terminal residue" evidence="8">
    <location>
        <position position="1"/>
    </location>
</feature>
<feature type="non-terminal residue" evidence="8">
    <location>
        <position position="327"/>
    </location>
</feature>
<gene>
    <name evidence="8" type="ORF">METZ01_LOCUS342646</name>
</gene>
<dbReference type="InterPro" id="IPR036188">
    <property type="entry name" value="FAD/NAD-bd_sf"/>
</dbReference>
<keyword evidence="4" id="KW-0274">FAD</keyword>
<evidence type="ECO:0000256" key="5">
    <source>
        <dbReference type="ARBA" id="ARBA00022857"/>
    </source>
</evidence>
<evidence type="ECO:0000256" key="6">
    <source>
        <dbReference type="ARBA" id="ARBA00023002"/>
    </source>
</evidence>
<comment type="similarity">
    <text evidence="2">Belongs to the FMO family.</text>
</comment>
<dbReference type="Pfam" id="PF00743">
    <property type="entry name" value="FMO-like"/>
    <property type="match status" value="2"/>
</dbReference>
<name>A0A382QY18_9ZZZZ</name>
<sequence length="327" mass="37149">SSGGGKDDWLRYPGHKEVLQYLERFARAFSVHELIRFGTRVLRVRHSEYWQVTTEHGGQRSTASFDAVAVCNGHYHKPRIPAIPGLSEFPGTVLHSHNYRQPECYAGGKVAVFGGASSAADLSQEIAGVAEHVYLCADLSKQHGVQTRHRHNIERRPSVSHLFEDGRIRFTDGTISEPVDHFVFATGYHYSFPFLASELIEVSDNHVTSLHHDLLCIDHPTLALIGLPFKIIPFPIFEIQARWFARLLNREFTLPSRDAMRDTAAGHLEQLLQAGVNQRNRHSLEDGQYDYYDCLAGECADPPLPQWYRSLGEAARQHVRRWPESFR</sequence>
<dbReference type="GO" id="GO:0004499">
    <property type="term" value="F:N,N-dimethylaniline monooxygenase activity"/>
    <property type="evidence" value="ECO:0007669"/>
    <property type="project" value="InterPro"/>
</dbReference>
<dbReference type="PANTHER" id="PTHR23023">
    <property type="entry name" value="DIMETHYLANILINE MONOOXYGENASE"/>
    <property type="match status" value="1"/>
</dbReference>
<dbReference type="InterPro" id="IPR000960">
    <property type="entry name" value="Flavin_mOase"/>
</dbReference>
<dbReference type="GO" id="GO:0050661">
    <property type="term" value="F:NADP binding"/>
    <property type="evidence" value="ECO:0007669"/>
    <property type="project" value="InterPro"/>
</dbReference>
<evidence type="ECO:0008006" key="9">
    <source>
        <dbReference type="Google" id="ProtNLM"/>
    </source>
</evidence>
<dbReference type="EMBL" id="UINC01117396">
    <property type="protein sequence ID" value="SVC89792.1"/>
    <property type="molecule type" value="Genomic_DNA"/>
</dbReference>
<organism evidence="8">
    <name type="scientific">marine metagenome</name>
    <dbReference type="NCBI Taxonomy" id="408172"/>
    <lineage>
        <taxon>unclassified sequences</taxon>
        <taxon>metagenomes</taxon>
        <taxon>ecological metagenomes</taxon>
    </lineage>
</organism>